<protein>
    <submittedName>
        <fullName evidence="2">SFRICE_008539</fullName>
    </submittedName>
</protein>
<feature type="compositionally biased region" description="Polar residues" evidence="1">
    <location>
        <begin position="89"/>
        <end position="106"/>
    </location>
</feature>
<reference evidence="2" key="1">
    <citation type="submission" date="2016-07" db="EMBL/GenBank/DDBJ databases">
        <authorList>
            <person name="Bretaudeau A."/>
        </authorList>
    </citation>
    <scope>NUCLEOTIDE SEQUENCE</scope>
    <source>
        <strain evidence="2">Rice</strain>
        <tissue evidence="2">Whole body</tissue>
    </source>
</reference>
<proteinExistence type="predicted"/>
<gene>
    <name evidence="2" type="ORF">SFRICE_008539</name>
</gene>
<evidence type="ECO:0000313" key="2">
    <source>
        <dbReference type="EMBL" id="SOQ42106.1"/>
    </source>
</evidence>
<sequence length="106" mass="11232">MIPSGEARGSVRLLLTKNHFVPTPVFRAGVTVNLQVGAKRAGGSPDGGGLKVSGAARSWLKMSGVSRPLTSAMEHLLAGYKKERRDLTAPTQLYTPASVHNQPPDL</sequence>
<dbReference type="AlphaFoldDB" id="A0A2H1VMT5"/>
<accession>A0A2H1VMT5</accession>
<dbReference type="EMBL" id="ODYU01003399">
    <property type="protein sequence ID" value="SOQ42106.1"/>
    <property type="molecule type" value="Genomic_DNA"/>
</dbReference>
<feature type="region of interest" description="Disordered" evidence="1">
    <location>
        <begin position="87"/>
        <end position="106"/>
    </location>
</feature>
<evidence type="ECO:0000256" key="1">
    <source>
        <dbReference type="SAM" id="MobiDB-lite"/>
    </source>
</evidence>
<name>A0A2H1VMT5_SPOFR</name>
<organism evidence="2">
    <name type="scientific">Spodoptera frugiperda</name>
    <name type="common">Fall armyworm</name>
    <dbReference type="NCBI Taxonomy" id="7108"/>
    <lineage>
        <taxon>Eukaryota</taxon>
        <taxon>Metazoa</taxon>
        <taxon>Ecdysozoa</taxon>
        <taxon>Arthropoda</taxon>
        <taxon>Hexapoda</taxon>
        <taxon>Insecta</taxon>
        <taxon>Pterygota</taxon>
        <taxon>Neoptera</taxon>
        <taxon>Endopterygota</taxon>
        <taxon>Lepidoptera</taxon>
        <taxon>Glossata</taxon>
        <taxon>Ditrysia</taxon>
        <taxon>Noctuoidea</taxon>
        <taxon>Noctuidae</taxon>
        <taxon>Amphipyrinae</taxon>
        <taxon>Spodoptera</taxon>
    </lineage>
</organism>